<dbReference type="Gene3D" id="3.40.50.1100">
    <property type="match status" value="2"/>
</dbReference>
<keyword evidence="3 5" id="KW-0663">Pyridoxal phosphate</keyword>
<dbReference type="EMBL" id="AFNU02000019">
    <property type="protein sequence ID" value="ERJ11002.1"/>
    <property type="molecule type" value="Genomic_DNA"/>
</dbReference>
<accession>U2DR00</accession>
<organism evidence="7 8">
    <name type="scientific">Haloplasma contractile SSD-17B</name>
    <dbReference type="NCBI Taxonomy" id="1033810"/>
    <lineage>
        <taxon>Bacteria</taxon>
        <taxon>Bacillati</taxon>
        <taxon>Mycoplasmatota</taxon>
        <taxon>Mollicutes</taxon>
        <taxon>Haloplasmatales</taxon>
        <taxon>Haloplasmataceae</taxon>
        <taxon>Haloplasma</taxon>
    </lineage>
</organism>
<protein>
    <submittedName>
        <fullName evidence="7">D-cysteine desulfhydrase protein</fullName>
        <ecNumber evidence="7">4.4.1.15</ecNumber>
    </submittedName>
</protein>
<dbReference type="InterPro" id="IPR001926">
    <property type="entry name" value="TrpB-like_PALP"/>
</dbReference>
<proteinExistence type="inferred from homology"/>
<gene>
    <name evidence="7" type="ORF">HLPCO_002955</name>
</gene>
<reference evidence="7 8" key="2">
    <citation type="journal article" date="2013" name="PLoS ONE">
        <title>INDIGO - INtegrated Data Warehouse of MIcrobial GenOmes with Examples from the Red Sea Extremophiles.</title>
        <authorList>
            <person name="Alam I."/>
            <person name="Antunes A."/>
            <person name="Kamau A.A."/>
            <person name="Ba Alawi W."/>
            <person name="Kalkatawi M."/>
            <person name="Stingl U."/>
            <person name="Bajic V.B."/>
        </authorList>
    </citation>
    <scope>NUCLEOTIDE SEQUENCE [LARGE SCALE GENOMIC DNA]</scope>
    <source>
        <strain evidence="7 8">SSD-17B</strain>
    </source>
</reference>
<keyword evidence="7" id="KW-0456">Lyase</keyword>
<dbReference type="PANTHER" id="PTHR43780">
    <property type="entry name" value="1-AMINOCYCLOPROPANE-1-CARBOXYLATE DEAMINASE-RELATED"/>
    <property type="match status" value="1"/>
</dbReference>
<evidence type="ECO:0000313" key="8">
    <source>
        <dbReference type="Proteomes" id="UP000005707"/>
    </source>
</evidence>
<dbReference type="NCBIfam" id="TIGR01275">
    <property type="entry name" value="ACC_deam_rel"/>
    <property type="match status" value="1"/>
</dbReference>
<feature type="active site" description="Nucleophile" evidence="4">
    <location>
        <position position="75"/>
    </location>
</feature>
<dbReference type="InterPro" id="IPR027278">
    <property type="entry name" value="ACCD_DCysDesulf"/>
</dbReference>
<dbReference type="PANTHER" id="PTHR43780:SF2">
    <property type="entry name" value="1-AMINOCYCLOPROPANE-1-CARBOXYLATE DEAMINASE-RELATED"/>
    <property type="match status" value="1"/>
</dbReference>
<evidence type="ECO:0000313" key="7">
    <source>
        <dbReference type="EMBL" id="ERJ11002.1"/>
    </source>
</evidence>
<keyword evidence="8" id="KW-1185">Reference proteome</keyword>
<dbReference type="GO" id="GO:1901605">
    <property type="term" value="P:alpha-amino acid metabolic process"/>
    <property type="evidence" value="ECO:0007669"/>
    <property type="project" value="UniProtKB-ARBA"/>
</dbReference>
<dbReference type="AlphaFoldDB" id="U2DR00"/>
<dbReference type="eggNOG" id="COG2515">
    <property type="taxonomic scope" value="Bacteria"/>
</dbReference>
<dbReference type="GO" id="GO:0019148">
    <property type="term" value="F:D-cysteine desulfhydrase activity"/>
    <property type="evidence" value="ECO:0007669"/>
    <property type="project" value="UniProtKB-EC"/>
</dbReference>
<evidence type="ECO:0000256" key="4">
    <source>
        <dbReference type="PIRSR" id="PIRSR006278-1"/>
    </source>
</evidence>
<name>U2DR00_9MOLU</name>
<dbReference type="EC" id="4.4.1.15" evidence="7"/>
<feature type="domain" description="Tryptophan synthase beta chain-like PALP" evidence="6">
    <location>
        <begin position="10"/>
        <end position="315"/>
    </location>
</feature>
<comment type="caution">
    <text evidence="7">The sequence shown here is derived from an EMBL/GenBank/DDBJ whole genome shotgun (WGS) entry which is preliminary data.</text>
</comment>
<dbReference type="InterPro" id="IPR005966">
    <property type="entry name" value="D-Cys_desShydrase"/>
</dbReference>
<dbReference type="InParanoid" id="U2DR00"/>
<feature type="modified residue" description="N6-(pyridoxal phosphate)lysine" evidence="5">
    <location>
        <position position="48"/>
    </location>
</feature>
<dbReference type="InterPro" id="IPR036052">
    <property type="entry name" value="TrpB-like_PALP_sf"/>
</dbReference>
<evidence type="ECO:0000256" key="5">
    <source>
        <dbReference type="PIRSR" id="PIRSR006278-2"/>
    </source>
</evidence>
<evidence type="ECO:0000259" key="6">
    <source>
        <dbReference type="Pfam" id="PF00291"/>
    </source>
</evidence>
<dbReference type="SUPFAM" id="SSF53686">
    <property type="entry name" value="Tryptophan synthase beta subunit-like PLP-dependent enzymes"/>
    <property type="match status" value="1"/>
</dbReference>
<evidence type="ECO:0000256" key="3">
    <source>
        <dbReference type="ARBA" id="ARBA00022898"/>
    </source>
</evidence>
<dbReference type="OrthoDB" id="9801249at2"/>
<sequence>MIKLPKRIHLANIPTRIERLDRLTKELGGPRLFIKRDDETGTEVSGNKVRKMEYIVRQALDQGCDYLITCGGIQSNHARSTAAIAAKLGMGSALILRNRGNNELDGNYFLNQLLGATIKLITPDEYKSRRMEIMRDTKLELEKEGHRPYIIPEGGSMGIGTFGYVNAMLEIQEQEKELGVHFDAIVLAVGSGGTYSGLFLANKLLKRDSTVYGINVCDDACYFKNQIANVLKDSFQYVDVELEFSKNEINILDGYVGEGYAVSRPEELRFIRYLAKLEGVILDPVYTGKAMYGLVNEIKSGNLNHHKNILFIHTGGLFGLFPKKMSIFDTKK</sequence>
<dbReference type="Proteomes" id="UP000005707">
    <property type="component" value="Unassembled WGS sequence"/>
</dbReference>
<dbReference type="RefSeq" id="WP_008825528.1">
    <property type="nucleotide sequence ID" value="NZ_AFNU02000019.1"/>
</dbReference>
<evidence type="ECO:0000256" key="2">
    <source>
        <dbReference type="ARBA" id="ARBA00008639"/>
    </source>
</evidence>
<dbReference type="PIRSF" id="PIRSF006278">
    <property type="entry name" value="ACCD_DCysDesulf"/>
    <property type="match status" value="1"/>
</dbReference>
<comment type="cofactor">
    <cofactor evidence="1">
        <name>pyridoxal 5'-phosphate</name>
        <dbReference type="ChEBI" id="CHEBI:597326"/>
    </cofactor>
</comment>
<reference evidence="7 8" key="1">
    <citation type="journal article" date="2011" name="J. Bacteriol.">
        <title>Genome sequence of Haloplasma contractile, an unusual contractile bacterium from a deep-sea anoxic brine lake.</title>
        <authorList>
            <person name="Antunes A."/>
            <person name="Alam I."/>
            <person name="El Dorry H."/>
            <person name="Siam R."/>
            <person name="Robertson A."/>
            <person name="Bajic V.B."/>
            <person name="Stingl U."/>
        </authorList>
    </citation>
    <scope>NUCLEOTIDE SEQUENCE [LARGE SCALE GENOMIC DNA]</scope>
    <source>
        <strain evidence="7 8">SSD-17B</strain>
    </source>
</reference>
<comment type="similarity">
    <text evidence="2">Belongs to the ACC deaminase/D-cysteine desulfhydrase family.</text>
</comment>
<dbReference type="STRING" id="1033810.HLPCO_002955"/>
<dbReference type="Pfam" id="PF00291">
    <property type="entry name" value="PALP"/>
    <property type="match status" value="1"/>
</dbReference>
<evidence type="ECO:0000256" key="1">
    <source>
        <dbReference type="ARBA" id="ARBA00001933"/>
    </source>
</evidence>